<dbReference type="PROSITE" id="PS00475">
    <property type="entry name" value="RIBOSOMAL_L15"/>
    <property type="match status" value="1"/>
</dbReference>
<comment type="similarity">
    <text evidence="1 4 5">Belongs to the universal ribosomal protein uL15 family.</text>
</comment>
<reference evidence="8 9" key="1">
    <citation type="journal article" date="2018" name="MBio">
        <title>Insights into the evolution of host association through the isolation and characterization of a novel human periodontal pathobiont, Desulfobulbus oralis.</title>
        <authorList>
            <person name="Cross K.L."/>
            <person name="Chirania P."/>
            <person name="Xiong W."/>
            <person name="Beall C.J."/>
            <person name="Elkins J.G."/>
            <person name="Giannone R.J."/>
            <person name="Griffen A.L."/>
            <person name="Guss A.M."/>
            <person name="Hettich R.L."/>
            <person name="Joshi S.S."/>
            <person name="Mokrzan E.M."/>
            <person name="Martin R.K."/>
            <person name="Zhulin I.B."/>
            <person name="Leys E.J."/>
            <person name="Podar M."/>
        </authorList>
    </citation>
    <scope>NUCLEOTIDE SEQUENCE [LARGE SCALE GENOMIC DNA]</scope>
    <source>
        <strain evidence="8 9">ORNL</strain>
    </source>
</reference>
<proteinExistence type="inferred from homology"/>
<evidence type="ECO:0000313" key="9">
    <source>
        <dbReference type="Proteomes" id="UP000239867"/>
    </source>
</evidence>
<name>A0A2L1GRS2_9BACT</name>
<dbReference type="Proteomes" id="UP000239867">
    <property type="component" value="Chromosome"/>
</dbReference>
<evidence type="ECO:0000256" key="1">
    <source>
        <dbReference type="ARBA" id="ARBA00007320"/>
    </source>
</evidence>
<keyword evidence="2 4" id="KW-0689">Ribosomal protein</keyword>
<dbReference type="InterPro" id="IPR036227">
    <property type="entry name" value="Ribosomal_uL15/eL18_sf"/>
</dbReference>
<dbReference type="RefSeq" id="WP_181040466.1">
    <property type="nucleotide sequence ID" value="NZ_CP021255.1"/>
</dbReference>
<keyword evidence="4" id="KW-0694">RNA-binding</keyword>
<evidence type="ECO:0000256" key="2">
    <source>
        <dbReference type="ARBA" id="ARBA00022980"/>
    </source>
</evidence>
<keyword evidence="3 4" id="KW-0687">Ribonucleoprotein</keyword>
<comment type="function">
    <text evidence="4">Binds to the 23S rRNA.</text>
</comment>
<dbReference type="GO" id="GO:0006412">
    <property type="term" value="P:translation"/>
    <property type="evidence" value="ECO:0007669"/>
    <property type="project" value="UniProtKB-UniRule"/>
</dbReference>
<dbReference type="PANTHER" id="PTHR12934">
    <property type="entry name" value="50S RIBOSOMAL PROTEIN L15"/>
    <property type="match status" value="1"/>
</dbReference>
<dbReference type="KEGG" id="deo:CAY53_10665"/>
<dbReference type="AlphaFoldDB" id="A0A2L1GRS2"/>
<dbReference type="InterPro" id="IPR030878">
    <property type="entry name" value="Ribosomal_uL15"/>
</dbReference>
<comment type="subunit">
    <text evidence="4">Part of the 50S ribosomal subunit.</text>
</comment>
<dbReference type="Pfam" id="PF00828">
    <property type="entry name" value="Ribosomal_L27A"/>
    <property type="match status" value="1"/>
</dbReference>
<dbReference type="GO" id="GO:0022625">
    <property type="term" value="C:cytosolic large ribosomal subunit"/>
    <property type="evidence" value="ECO:0007669"/>
    <property type="project" value="TreeGrafter"/>
</dbReference>
<dbReference type="GO" id="GO:0003735">
    <property type="term" value="F:structural constituent of ribosome"/>
    <property type="evidence" value="ECO:0007669"/>
    <property type="project" value="InterPro"/>
</dbReference>
<sequence>MTLNTLTPSEGARKSNKRVGRGAGSGSGKTASRGHKGARARTGYSMKPGFEGGQMPLHRRLPKRGFKNAFKVEAVLISLEMLDSFGQGATVDQQALVDAGFIKDIQTPVKVLANGELHKSLTVKLSRLSAKAREQIAAAGGTVVEEAQ</sequence>
<dbReference type="EMBL" id="CP021255">
    <property type="protein sequence ID" value="AVD72338.1"/>
    <property type="molecule type" value="Genomic_DNA"/>
</dbReference>
<dbReference type="InterPro" id="IPR021131">
    <property type="entry name" value="Ribosomal_uL15/eL18"/>
</dbReference>
<dbReference type="InterPro" id="IPR005749">
    <property type="entry name" value="Ribosomal_uL15_bac-type"/>
</dbReference>
<evidence type="ECO:0000256" key="6">
    <source>
        <dbReference type="SAM" id="MobiDB-lite"/>
    </source>
</evidence>
<accession>A0A2L1GRS2</accession>
<dbReference type="NCBIfam" id="TIGR01071">
    <property type="entry name" value="rplO_bact"/>
    <property type="match status" value="1"/>
</dbReference>
<evidence type="ECO:0000259" key="7">
    <source>
        <dbReference type="Pfam" id="PF00828"/>
    </source>
</evidence>
<dbReference type="PANTHER" id="PTHR12934:SF11">
    <property type="entry name" value="LARGE RIBOSOMAL SUBUNIT PROTEIN UL15M"/>
    <property type="match status" value="1"/>
</dbReference>
<evidence type="ECO:0000256" key="4">
    <source>
        <dbReference type="HAMAP-Rule" id="MF_01341"/>
    </source>
</evidence>
<evidence type="ECO:0000256" key="3">
    <source>
        <dbReference type="ARBA" id="ARBA00023274"/>
    </source>
</evidence>
<dbReference type="HAMAP" id="MF_01341">
    <property type="entry name" value="Ribosomal_uL15"/>
    <property type="match status" value="1"/>
</dbReference>
<protein>
    <recommendedName>
        <fullName evidence="4">Large ribosomal subunit protein uL15</fullName>
    </recommendedName>
</protein>
<dbReference type="GO" id="GO:0019843">
    <property type="term" value="F:rRNA binding"/>
    <property type="evidence" value="ECO:0007669"/>
    <property type="project" value="UniProtKB-UniRule"/>
</dbReference>
<keyword evidence="9" id="KW-1185">Reference proteome</keyword>
<organism evidence="8 9">
    <name type="scientific">Desulfobulbus oralis</name>
    <dbReference type="NCBI Taxonomy" id="1986146"/>
    <lineage>
        <taxon>Bacteria</taxon>
        <taxon>Pseudomonadati</taxon>
        <taxon>Thermodesulfobacteriota</taxon>
        <taxon>Desulfobulbia</taxon>
        <taxon>Desulfobulbales</taxon>
        <taxon>Desulfobulbaceae</taxon>
        <taxon>Desulfobulbus</taxon>
    </lineage>
</organism>
<evidence type="ECO:0000313" key="8">
    <source>
        <dbReference type="EMBL" id="AVD72338.1"/>
    </source>
</evidence>
<gene>
    <name evidence="4" type="primary">rplO</name>
    <name evidence="8" type="ORF">CAY53_10665</name>
</gene>
<dbReference type="InterPro" id="IPR001196">
    <property type="entry name" value="Ribosomal_uL15_CS"/>
</dbReference>
<keyword evidence="4" id="KW-0699">rRNA-binding</keyword>
<feature type="region of interest" description="Disordered" evidence="6">
    <location>
        <begin position="1"/>
        <end position="58"/>
    </location>
</feature>
<evidence type="ECO:0000256" key="5">
    <source>
        <dbReference type="RuleBase" id="RU003888"/>
    </source>
</evidence>
<dbReference type="SUPFAM" id="SSF52080">
    <property type="entry name" value="Ribosomal proteins L15p and L18e"/>
    <property type="match status" value="1"/>
</dbReference>
<dbReference type="Gene3D" id="3.100.10.10">
    <property type="match status" value="1"/>
</dbReference>
<feature type="domain" description="Large ribosomal subunit protein uL15/eL18" evidence="7">
    <location>
        <begin position="87"/>
        <end position="144"/>
    </location>
</feature>